<accession>A0A2L1GRN3</accession>
<feature type="chain" id="PRO_5014720599" evidence="1">
    <location>
        <begin position="30"/>
        <end position="203"/>
    </location>
</feature>
<dbReference type="InterPro" id="IPR051532">
    <property type="entry name" value="Ester_Hydrolysis_Enzymes"/>
</dbReference>
<evidence type="ECO:0000259" key="2">
    <source>
        <dbReference type="Pfam" id="PF13472"/>
    </source>
</evidence>
<dbReference type="InterPro" id="IPR013830">
    <property type="entry name" value="SGNH_hydro"/>
</dbReference>
<evidence type="ECO:0000256" key="1">
    <source>
        <dbReference type="SAM" id="SignalP"/>
    </source>
</evidence>
<dbReference type="KEGG" id="deo:CAY53_09225"/>
<dbReference type="GO" id="GO:0004622">
    <property type="term" value="F:phosphatidylcholine lysophospholipase activity"/>
    <property type="evidence" value="ECO:0007669"/>
    <property type="project" value="TreeGrafter"/>
</dbReference>
<keyword evidence="4" id="KW-1185">Reference proteome</keyword>
<proteinExistence type="predicted"/>
<reference evidence="3 4" key="1">
    <citation type="journal article" date="2018" name="MBio">
        <title>Insights into the evolution of host association through the isolation and characterization of a novel human periodontal pathobiont, Desulfobulbus oralis.</title>
        <authorList>
            <person name="Cross K.L."/>
            <person name="Chirania P."/>
            <person name="Xiong W."/>
            <person name="Beall C.J."/>
            <person name="Elkins J.G."/>
            <person name="Giannone R.J."/>
            <person name="Griffen A.L."/>
            <person name="Guss A.M."/>
            <person name="Hettich R.L."/>
            <person name="Joshi S.S."/>
            <person name="Mokrzan E.M."/>
            <person name="Martin R.K."/>
            <person name="Zhulin I.B."/>
            <person name="Leys E.J."/>
            <person name="Podar M."/>
        </authorList>
    </citation>
    <scope>NUCLEOTIDE SEQUENCE [LARGE SCALE GENOMIC DNA]</scope>
    <source>
        <strain evidence="3 4">ORNL</strain>
    </source>
</reference>
<dbReference type="PANTHER" id="PTHR30383">
    <property type="entry name" value="THIOESTERASE 1/PROTEASE 1/LYSOPHOSPHOLIPASE L1"/>
    <property type="match status" value="1"/>
</dbReference>
<dbReference type="AlphaFoldDB" id="A0A2L1GRN3"/>
<dbReference type="CDD" id="cd01822">
    <property type="entry name" value="Lysophospholipase_L1_like"/>
    <property type="match status" value="1"/>
</dbReference>
<protein>
    <submittedName>
        <fullName evidence="3">Arylesterase</fullName>
    </submittedName>
</protein>
<gene>
    <name evidence="3" type="ORF">CAY53_09225</name>
</gene>
<dbReference type="SUPFAM" id="SSF52266">
    <property type="entry name" value="SGNH hydrolase"/>
    <property type="match status" value="1"/>
</dbReference>
<dbReference type="PANTHER" id="PTHR30383:SF24">
    <property type="entry name" value="THIOESTERASE 1_PROTEASE 1_LYSOPHOSPHOLIPASE L1"/>
    <property type="match status" value="1"/>
</dbReference>
<dbReference type="EMBL" id="CP021255">
    <property type="protein sequence ID" value="AVD72316.1"/>
    <property type="molecule type" value="Genomic_DNA"/>
</dbReference>
<sequence length="203" mass="21697">MSCIAALLAGFFLLLCLACSRQPSLPPLAADTVILAFGDSLTFGTGAQPGQSYPAVLARLVERRVVNAGIPGEISAQGLQRLPGVLDEVQPALLLLCHGGNDMLRHLSHEELRSNLRAMVGLAQSRGIAVMLIAVPEPSFAVKAPPLYAELAKELGLPLEAKILARIERQRSLKSDQIHPNADGYYHMAEAIAQALRKHGAIK</sequence>
<feature type="domain" description="SGNH hydrolase-type esterase" evidence="2">
    <location>
        <begin position="36"/>
        <end position="185"/>
    </location>
</feature>
<dbReference type="Pfam" id="PF13472">
    <property type="entry name" value="Lipase_GDSL_2"/>
    <property type="match status" value="1"/>
</dbReference>
<dbReference type="OrthoDB" id="9786188at2"/>
<dbReference type="Gene3D" id="3.40.50.1110">
    <property type="entry name" value="SGNH hydrolase"/>
    <property type="match status" value="1"/>
</dbReference>
<name>A0A2L1GRN3_9BACT</name>
<evidence type="ECO:0000313" key="4">
    <source>
        <dbReference type="Proteomes" id="UP000239867"/>
    </source>
</evidence>
<evidence type="ECO:0000313" key="3">
    <source>
        <dbReference type="EMBL" id="AVD72316.1"/>
    </source>
</evidence>
<organism evidence="3 4">
    <name type="scientific">Desulfobulbus oralis</name>
    <dbReference type="NCBI Taxonomy" id="1986146"/>
    <lineage>
        <taxon>Bacteria</taxon>
        <taxon>Pseudomonadati</taxon>
        <taxon>Thermodesulfobacteriota</taxon>
        <taxon>Desulfobulbia</taxon>
        <taxon>Desulfobulbales</taxon>
        <taxon>Desulfobulbaceae</taxon>
        <taxon>Desulfobulbus</taxon>
    </lineage>
</organism>
<dbReference type="Proteomes" id="UP000239867">
    <property type="component" value="Chromosome"/>
</dbReference>
<keyword evidence="1" id="KW-0732">Signal</keyword>
<dbReference type="InterPro" id="IPR036514">
    <property type="entry name" value="SGNH_hydro_sf"/>
</dbReference>
<feature type="signal peptide" evidence="1">
    <location>
        <begin position="1"/>
        <end position="29"/>
    </location>
</feature>